<reference evidence="2" key="1">
    <citation type="submission" date="2019-12" db="UniProtKB">
        <authorList>
            <consortium name="WormBaseParasite"/>
        </authorList>
    </citation>
    <scope>IDENTIFICATION</scope>
</reference>
<accession>A0A5S6Q6R7</accession>
<dbReference type="STRING" id="70415.A0A5S6Q6R7"/>
<evidence type="ECO:0000313" key="1">
    <source>
        <dbReference type="Proteomes" id="UP000046395"/>
    </source>
</evidence>
<dbReference type="WBParaSite" id="TMUE_1000002991.1">
    <property type="protein sequence ID" value="TMUE_1000002991.1"/>
    <property type="gene ID" value="WBGene00295614"/>
</dbReference>
<keyword evidence="1" id="KW-1185">Reference proteome</keyword>
<name>A0A5S6Q6R7_TRIMR</name>
<proteinExistence type="predicted"/>
<dbReference type="AlphaFoldDB" id="A0A5S6Q6R7"/>
<dbReference type="Proteomes" id="UP000046395">
    <property type="component" value="Unassembled WGS sequence"/>
</dbReference>
<protein>
    <submittedName>
        <fullName evidence="2">Uncharacterized protein</fullName>
    </submittedName>
</protein>
<organism evidence="1 2">
    <name type="scientific">Trichuris muris</name>
    <name type="common">Mouse whipworm</name>
    <dbReference type="NCBI Taxonomy" id="70415"/>
    <lineage>
        <taxon>Eukaryota</taxon>
        <taxon>Metazoa</taxon>
        <taxon>Ecdysozoa</taxon>
        <taxon>Nematoda</taxon>
        <taxon>Enoplea</taxon>
        <taxon>Dorylaimia</taxon>
        <taxon>Trichinellida</taxon>
        <taxon>Trichuridae</taxon>
        <taxon>Trichuris</taxon>
    </lineage>
</organism>
<evidence type="ECO:0000313" key="2">
    <source>
        <dbReference type="WBParaSite" id="TMUE_1000002991.1"/>
    </source>
</evidence>
<sequence length="259" mass="29331">MENIYKHVLKQYPVLTCTFSDFSKWFISEVAREDTMERLLRQVYDLLECRYDAAFLSQTDCLEAKMTNVFNLLSNVRLILATSSASDNFPDFWAQAADDVETVLTSAAKVSSIIHAAVVLKNACAAQFLHCRRCRVGVSHMWISPSESPLRPKIAKILSGFDVVTYGNVVCKRVSICGTDGKVYTYMLLENESLKNLLREGRDSVSRNLQFELPGAIPLGPHHTLILSNMQTKSMLSLFSESFQRVNRSVDEFVISYYE</sequence>